<dbReference type="InterPro" id="IPR039177">
    <property type="entry name" value="SMG9"/>
</dbReference>
<dbReference type="Gene3D" id="3.40.50.300">
    <property type="entry name" value="P-loop containing nucleotide triphosphate hydrolases"/>
    <property type="match status" value="1"/>
</dbReference>
<evidence type="ECO:0000256" key="2">
    <source>
        <dbReference type="ARBA" id="ARBA00023161"/>
    </source>
</evidence>
<organism evidence="3 4">
    <name type="scientific">Oesophagostomum dentatum</name>
    <name type="common">Nodular worm</name>
    <dbReference type="NCBI Taxonomy" id="61180"/>
    <lineage>
        <taxon>Eukaryota</taxon>
        <taxon>Metazoa</taxon>
        <taxon>Ecdysozoa</taxon>
        <taxon>Nematoda</taxon>
        <taxon>Chromadorea</taxon>
        <taxon>Rhabditida</taxon>
        <taxon>Rhabditina</taxon>
        <taxon>Rhabditomorpha</taxon>
        <taxon>Strongyloidea</taxon>
        <taxon>Strongylidae</taxon>
        <taxon>Oesophagostomum</taxon>
    </lineage>
</organism>
<dbReference type="Proteomes" id="UP000053660">
    <property type="component" value="Unassembled WGS sequence"/>
</dbReference>
<dbReference type="OrthoDB" id="79514at2759"/>
<dbReference type="PANTHER" id="PTHR14270">
    <property type="entry name" value="NONSENSE-MEDIATED MRNA DECAY FACTOR SMG9"/>
    <property type="match status" value="1"/>
</dbReference>
<dbReference type="GO" id="GO:0000184">
    <property type="term" value="P:nuclear-transcribed mRNA catabolic process, nonsense-mediated decay"/>
    <property type="evidence" value="ECO:0007669"/>
    <property type="project" value="UniProtKB-KW"/>
</dbReference>
<dbReference type="SUPFAM" id="SSF52540">
    <property type="entry name" value="P-loop containing nucleoside triphosphate hydrolases"/>
    <property type="match status" value="1"/>
</dbReference>
<evidence type="ECO:0000313" key="3">
    <source>
        <dbReference type="EMBL" id="KHJ83687.1"/>
    </source>
</evidence>
<evidence type="ECO:0000313" key="4">
    <source>
        <dbReference type="Proteomes" id="UP000053660"/>
    </source>
</evidence>
<evidence type="ECO:0008006" key="5">
    <source>
        <dbReference type="Google" id="ProtNLM"/>
    </source>
</evidence>
<name>A0A0B1SJL2_OESDE</name>
<comment type="similarity">
    <text evidence="1">Belongs to the SMG9 family.</text>
</comment>
<keyword evidence="4" id="KW-1185">Reference proteome</keyword>
<dbReference type="EMBL" id="KN572232">
    <property type="protein sequence ID" value="KHJ83687.1"/>
    <property type="molecule type" value="Genomic_DNA"/>
</dbReference>
<evidence type="ECO:0000256" key="1">
    <source>
        <dbReference type="ARBA" id="ARBA00007712"/>
    </source>
</evidence>
<proteinExistence type="inferred from homology"/>
<dbReference type="PANTHER" id="PTHR14270:SF0">
    <property type="entry name" value="NONSENSE-MEDIATED MRNA DECAY FACTOR SMG9"/>
    <property type="match status" value="1"/>
</dbReference>
<dbReference type="AlphaFoldDB" id="A0A0B1SJL2"/>
<protein>
    <recommendedName>
        <fullName evidence="5">Protein SMG9</fullName>
    </recommendedName>
</protein>
<keyword evidence="2" id="KW-0866">Nonsense-mediated mRNA decay</keyword>
<dbReference type="InterPro" id="IPR027417">
    <property type="entry name" value="P-loop_NTPase"/>
</dbReference>
<sequence>MIVSKDSTMVDGVKFINDNMDICDQLLDFLSGENSNYNIISAIGPQGAGKSTILSMIGGNNSQDMYRRVNTQYVFRPASREALESSRHQTTKIHAYISKSKQIFLDCQATNCASVLDESLRYSRSPLTDGRYAINNYIEIIKLVAFLIQVSHTILLCSDWLLDIETIKIR</sequence>
<reference evidence="3 4" key="1">
    <citation type="submission" date="2014-03" db="EMBL/GenBank/DDBJ databases">
        <title>Draft genome of the hookworm Oesophagostomum dentatum.</title>
        <authorList>
            <person name="Mitreva M."/>
        </authorList>
    </citation>
    <scope>NUCLEOTIDE SEQUENCE [LARGE SCALE GENOMIC DNA]</scope>
    <source>
        <strain evidence="3 4">OD-Hann</strain>
    </source>
</reference>
<accession>A0A0B1SJL2</accession>
<gene>
    <name evidence="3" type="ORF">OESDEN_16612</name>
</gene>